<reference evidence="9" key="1">
    <citation type="submission" date="2014-05" db="EMBL/GenBank/DDBJ databases">
        <title>The transcriptome of the halophilic microalga Tetraselmis sp. GSL018 isolated from the Great Salt Lake, Utah.</title>
        <authorList>
            <person name="Jinkerson R.E."/>
            <person name="D'Adamo S."/>
            <person name="Posewitz M.C."/>
        </authorList>
    </citation>
    <scope>NUCLEOTIDE SEQUENCE</scope>
    <source>
        <strain evidence="9">GSL018</strain>
    </source>
</reference>
<dbReference type="Gene3D" id="3.40.470.10">
    <property type="entry name" value="Uracil-DNA glycosylase-like domain"/>
    <property type="match status" value="1"/>
</dbReference>
<dbReference type="AlphaFoldDB" id="A0A061R7Y2"/>
<name>A0A061R7Y2_9CHLO</name>
<dbReference type="Pfam" id="PF03167">
    <property type="entry name" value="UDG"/>
    <property type="match status" value="1"/>
</dbReference>
<dbReference type="EMBL" id="GBEZ01017282">
    <property type="protein sequence ID" value="JAC69042.1"/>
    <property type="molecule type" value="Transcribed_RNA"/>
</dbReference>
<dbReference type="GO" id="GO:0006284">
    <property type="term" value="P:base-excision repair"/>
    <property type="evidence" value="ECO:0007669"/>
    <property type="project" value="InterPro"/>
</dbReference>
<dbReference type="InterPro" id="IPR005122">
    <property type="entry name" value="Uracil-DNA_glycosylase-like"/>
</dbReference>
<feature type="domain" description="Uracil-DNA glycosylase-like" evidence="8">
    <location>
        <begin position="100"/>
        <end position="271"/>
    </location>
</feature>
<dbReference type="InterPro" id="IPR039134">
    <property type="entry name" value="SMUG1"/>
</dbReference>
<dbReference type="GO" id="GO:0017065">
    <property type="term" value="F:single-strand selective uracil DNA N-glycosylase activity"/>
    <property type="evidence" value="ECO:0007669"/>
    <property type="project" value="InterPro"/>
</dbReference>
<proteinExistence type="inferred from homology"/>
<evidence type="ECO:0000256" key="3">
    <source>
        <dbReference type="ARBA" id="ARBA00022763"/>
    </source>
</evidence>
<organism evidence="9">
    <name type="scientific">Tetraselmis sp. GSL018</name>
    <dbReference type="NCBI Taxonomy" id="582737"/>
    <lineage>
        <taxon>Eukaryota</taxon>
        <taxon>Viridiplantae</taxon>
        <taxon>Chlorophyta</taxon>
        <taxon>core chlorophytes</taxon>
        <taxon>Chlorodendrophyceae</taxon>
        <taxon>Chlorodendrales</taxon>
        <taxon>Chlorodendraceae</taxon>
        <taxon>Tetraselmis</taxon>
    </lineage>
</organism>
<evidence type="ECO:0000313" key="9">
    <source>
        <dbReference type="EMBL" id="JAC69042.1"/>
    </source>
</evidence>
<dbReference type="GO" id="GO:0003677">
    <property type="term" value="F:DNA binding"/>
    <property type="evidence" value="ECO:0007669"/>
    <property type="project" value="UniProtKB-KW"/>
</dbReference>
<protein>
    <submittedName>
        <fullName evidence="9">Single-strand selective monofunctional uracil DNA glycosylase</fullName>
    </submittedName>
</protein>
<gene>
    <name evidence="9" type="primary">SMUG1</name>
    <name evidence="9" type="ORF">TSPGSL018_7343</name>
</gene>
<dbReference type="GO" id="GO:0000703">
    <property type="term" value="F:oxidized pyrimidine nucleobase lesion DNA N-glycosylase activity"/>
    <property type="evidence" value="ECO:0007669"/>
    <property type="project" value="TreeGrafter"/>
</dbReference>
<keyword evidence="3" id="KW-0227">DNA damage</keyword>
<dbReference type="CDD" id="cd19374">
    <property type="entry name" value="UDG-F3_SMUG1-like"/>
    <property type="match status" value="1"/>
</dbReference>
<evidence type="ECO:0000256" key="4">
    <source>
        <dbReference type="ARBA" id="ARBA00022801"/>
    </source>
</evidence>
<dbReference type="InterPro" id="IPR036895">
    <property type="entry name" value="Uracil-DNA_glycosylase-like_sf"/>
</dbReference>
<accession>A0A061R7Y2</accession>
<dbReference type="PANTHER" id="PTHR13235:SF2">
    <property type="entry name" value="SINGLE-STRAND SELECTIVE MONOFUNCTIONAL URACIL DNA GLYCOSYLASE"/>
    <property type="match status" value="1"/>
</dbReference>
<evidence type="ECO:0000256" key="7">
    <source>
        <dbReference type="ARBA" id="ARBA00023242"/>
    </source>
</evidence>
<keyword evidence="4" id="KW-0378">Hydrolase</keyword>
<evidence type="ECO:0000256" key="1">
    <source>
        <dbReference type="ARBA" id="ARBA00004123"/>
    </source>
</evidence>
<keyword evidence="5" id="KW-0238">DNA-binding</keyword>
<comment type="subcellular location">
    <subcellularLocation>
        <location evidence="1">Nucleus</location>
    </subcellularLocation>
</comment>
<evidence type="ECO:0000259" key="8">
    <source>
        <dbReference type="Pfam" id="PF03167"/>
    </source>
</evidence>
<keyword evidence="6" id="KW-0234">DNA repair</keyword>
<dbReference type="FunFam" id="3.40.470.10:FF:000005">
    <property type="entry name" value="Single-strand selective monofunctional uracil DNA glycosylase"/>
    <property type="match status" value="1"/>
</dbReference>
<evidence type="ECO:0000256" key="2">
    <source>
        <dbReference type="ARBA" id="ARBA00007889"/>
    </source>
</evidence>
<evidence type="ECO:0000256" key="6">
    <source>
        <dbReference type="ARBA" id="ARBA00023204"/>
    </source>
</evidence>
<dbReference type="PANTHER" id="PTHR13235">
    <property type="entry name" value="SINGLE-STRAND SELECTIVE MONOFUNCTIONAL URACIL DNA GLYCOSYLASE"/>
    <property type="match status" value="1"/>
</dbReference>
<keyword evidence="7" id="KW-0539">Nucleus</keyword>
<sequence>MNGKRCGALSGRSQLSVAAVKRRKTCMACYDRAREEIKSVHTVTELPQQSTAERIIVCSRVLSTKLAKMSFSPPVSHVYNTYEYALESFEDYVGKYARSSCEVLLLGMNPGPFGMVQTGIPFGDTDTVNSWLRVKAWSQSDAGSLPEQHPKRPILGSRCEVIERSGQRLWSLARNRWDKPEGFFQRFFVYNYCPVAFVRDSPGGSNLTPDKLRTGELQPLQTACDEALREVIEALGPEIVVGVGKYAEGCARRCAPPGVRTGCILHPSPASPAGNGAGRWEELAAQQLAALGVELPPRLAGAISVK</sequence>
<evidence type="ECO:0000256" key="5">
    <source>
        <dbReference type="ARBA" id="ARBA00023125"/>
    </source>
</evidence>
<dbReference type="SUPFAM" id="SSF52141">
    <property type="entry name" value="Uracil-DNA glycosylase-like"/>
    <property type="match status" value="1"/>
</dbReference>
<dbReference type="GO" id="GO:0005634">
    <property type="term" value="C:nucleus"/>
    <property type="evidence" value="ECO:0007669"/>
    <property type="project" value="UniProtKB-SubCell"/>
</dbReference>
<comment type="similarity">
    <text evidence="2">Belongs to the uracil-DNA glycosylase (UDG) superfamily. SMUG1 family.</text>
</comment>